<feature type="compositionally biased region" description="Polar residues" evidence="1">
    <location>
        <begin position="31"/>
        <end position="41"/>
    </location>
</feature>
<dbReference type="EMBL" id="BGZK01001419">
    <property type="protein sequence ID" value="GBP79575.1"/>
    <property type="molecule type" value="Genomic_DNA"/>
</dbReference>
<dbReference type="Proteomes" id="UP000299102">
    <property type="component" value="Unassembled WGS sequence"/>
</dbReference>
<comment type="caution">
    <text evidence="2">The sequence shown here is derived from an EMBL/GenBank/DDBJ whole genome shotgun (WGS) entry which is preliminary data.</text>
</comment>
<name>A0A4C1YZ09_EUMVA</name>
<reference evidence="2 3" key="1">
    <citation type="journal article" date="2019" name="Commun. Biol.">
        <title>The bagworm genome reveals a unique fibroin gene that provides high tensile strength.</title>
        <authorList>
            <person name="Kono N."/>
            <person name="Nakamura H."/>
            <person name="Ohtoshi R."/>
            <person name="Tomita M."/>
            <person name="Numata K."/>
            <person name="Arakawa K."/>
        </authorList>
    </citation>
    <scope>NUCLEOTIDE SEQUENCE [LARGE SCALE GENOMIC DNA]</scope>
</reference>
<protein>
    <submittedName>
        <fullName evidence="2">Uncharacterized protein</fullName>
    </submittedName>
</protein>
<organism evidence="2 3">
    <name type="scientific">Eumeta variegata</name>
    <name type="common">Bagworm moth</name>
    <name type="synonym">Eumeta japonica</name>
    <dbReference type="NCBI Taxonomy" id="151549"/>
    <lineage>
        <taxon>Eukaryota</taxon>
        <taxon>Metazoa</taxon>
        <taxon>Ecdysozoa</taxon>
        <taxon>Arthropoda</taxon>
        <taxon>Hexapoda</taxon>
        <taxon>Insecta</taxon>
        <taxon>Pterygota</taxon>
        <taxon>Neoptera</taxon>
        <taxon>Endopterygota</taxon>
        <taxon>Lepidoptera</taxon>
        <taxon>Glossata</taxon>
        <taxon>Ditrysia</taxon>
        <taxon>Tineoidea</taxon>
        <taxon>Psychidae</taxon>
        <taxon>Oiketicinae</taxon>
        <taxon>Eumeta</taxon>
    </lineage>
</organism>
<keyword evidence="3" id="KW-1185">Reference proteome</keyword>
<evidence type="ECO:0000313" key="2">
    <source>
        <dbReference type="EMBL" id="GBP79575.1"/>
    </source>
</evidence>
<feature type="region of interest" description="Disordered" evidence="1">
    <location>
        <begin position="19"/>
        <end position="43"/>
    </location>
</feature>
<evidence type="ECO:0000256" key="1">
    <source>
        <dbReference type="SAM" id="MobiDB-lite"/>
    </source>
</evidence>
<evidence type="ECO:0000313" key="3">
    <source>
        <dbReference type="Proteomes" id="UP000299102"/>
    </source>
</evidence>
<dbReference type="AlphaFoldDB" id="A0A4C1YZ09"/>
<gene>
    <name evidence="2" type="ORF">EVAR_52033_1</name>
</gene>
<proteinExistence type="predicted"/>
<sequence>MTRMRLPPALLSVPSVVPRAPFRAGDDSLKRSTSSSGNELNGSVRCGRNAKICQVLITTAEAHRPRLCYFRGGDSASSPRSDLAVVESCRRLSLPIR</sequence>
<accession>A0A4C1YZ09</accession>